<evidence type="ECO:0000259" key="5">
    <source>
        <dbReference type="Pfam" id="PF18089"/>
    </source>
</evidence>
<evidence type="ECO:0000256" key="3">
    <source>
        <dbReference type="ARBA" id="ARBA00022801"/>
    </source>
</evidence>
<reference evidence="6" key="1">
    <citation type="submission" date="2018-05" db="EMBL/GenBank/DDBJ databases">
        <authorList>
            <person name="Lanie J.A."/>
            <person name="Ng W.-L."/>
            <person name="Kazmierczak K.M."/>
            <person name="Andrzejewski T.M."/>
            <person name="Davidsen T.M."/>
            <person name="Wayne K.J."/>
            <person name="Tettelin H."/>
            <person name="Glass J.I."/>
            <person name="Rusch D."/>
            <person name="Podicherti R."/>
            <person name="Tsui H.-C.T."/>
            <person name="Winkler M.E."/>
        </authorList>
    </citation>
    <scope>NUCLEOTIDE SEQUENCE</scope>
</reference>
<gene>
    <name evidence="6" type="ORF">METZ01_LOCUS112717</name>
</gene>
<dbReference type="InterPro" id="IPR041526">
    <property type="entry name" value="DAPG_hydrolase"/>
</dbReference>
<sequence>MMNFKKFIIYCVLALVIIVPIFGLQPFQQTIDADKTLVKQTNIYTTEVRRLPDATYLVAVRTAMPAVKAEMVRWWFTDFMKTTEHYSWWHPRDHVWMDWENKKPGEVIGSSHLVHEYIGSELSKLRIQFIDSSEFFGFNPNDEDTFVICARVGLLEEEINTAKMCHVVRNTQTGAEMRS</sequence>
<dbReference type="GO" id="GO:0046872">
    <property type="term" value="F:metal ion binding"/>
    <property type="evidence" value="ECO:0007669"/>
    <property type="project" value="UniProtKB-KW"/>
</dbReference>
<organism evidence="6">
    <name type="scientific">marine metagenome</name>
    <dbReference type="NCBI Taxonomy" id="408172"/>
    <lineage>
        <taxon>unclassified sequences</taxon>
        <taxon>metagenomes</taxon>
        <taxon>ecological metagenomes</taxon>
    </lineage>
</organism>
<name>A0A381X6K6_9ZZZZ</name>
<dbReference type="Pfam" id="PF18089">
    <property type="entry name" value="DAPG_hydrolase"/>
    <property type="match status" value="1"/>
</dbReference>
<accession>A0A381X6K6</accession>
<evidence type="ECO:0000256" key="1">
    <source>
        <dbReference type="ARBA" id="ARBA00001947"/>
    </source>
</evidence>
<evidence type="ECO:0000256" key="2">
    <source>
        <dbReference type="ARBA" id="ARBA00022723"/>
    </source>
</evidence>
<proteinExistence type="predicted"/>
<dbReference type="AlphaFoldDB" id="A0A381X6K6"/>
<evidence type="ECO:0000313" key="6">
    <source>
        <dbReference type="EMBL" id="SVA59863.1"/>
    </source>
</evidence>
<comment type="cofactor">
    <cofactor evidence="1">
        <name>Zn(2+)</name>
        <dbReference type="ChEBI" id="CHEBI:29105"/>
    </cofactor>
</comment>
<dbReference type="EMBL" id="UINC01013950">
    <property type="protein sequence ID" value="SVA59863.1"/>
    <property type="molecule type" value="Genomic_DNA"/>
</dbReference>
<keyword evidence="2" id="KW-0479">Metal-binding</keyword>
<dbReference type="GO" id="GO:0016787">
    <property type="term" value="F:hydrolase activity"/>
    <property type="evidence" value="ECO:0007669"/>
    <property type="project" value="UniProtKB-KW"/>
</dbReference>
<keyword evidence="3" id="KW-0378">Hydrolase</keyword>
<evidence type="ECO:0000256" key="4">
    <source>
        <dbReference type="ARBA" id="ARBA00022833"/>
    </source>
</evidence>
<protein>
    <recommendedName>
        <fullName evidence="5">DAPG hydrolase PhiG domain-containing protein</fullName>
    </recommendedName>
</protein>
<feature type="domain" description="DAPG hydrolase PhiG" evidence="5">
    <location>
        <begin position="34"/>
        <end position="179"/>
    </location>
</feature>
<keyword evidence="4" id="KW-0862">Zinc</keyword>
<feature type="non-terminal residue" evidence="6">
    <location>
        <position position="179"/>
    </location>
</feature>